<sequence>MPPNSLARAATARIQVLAPVDKLDFLDTQSAVLPVQVTPLEAWNIMHATPLPGLKLAFRLRDAVSALFGVKRIGGFSGRGRLNVEAGEKLDFFLVEAVSDDVLTLTVRDRHLDVMTCVTSNSGVLSITSSVKTHNLFGRIYMLPVRPAHKLIVALSLKRLQKELQRRRAGGR</sequence>
<organism evidence="1 2">
    <name type="scientific">Leisingera daeponensis</name>
    <dbReference type="NCBI Taxonomy" id="405746"/>
    <lineage>
        <taxon>Bacteria</taxon>
        <taxon>Pseudomonadati</taxon>
        <taxon>Pseudomonadota</taxon>
        <taxon>Alphaproteobacteria</taxon>
        <taxon>Rhodobacterales</taxon>
        <taxon>Roseobacteraceae</taxon>
        <taxon>Leisingera</taxon>
    </lineage>
</organism>
<accession>A0ABS7NC20</accession>
<dbReference type="InterPro" id="IPR021295">
    <property type="entry name" value="DUF2867"/>
</dbReference>
<name>A0ABS7NC20_9RHOB</name>
<dbReference type="RefSeq" id="WP_222507538.1">
    <property type="nucleotide sequence ID" value="NZ_JAHVJA010000002.1"/>
</dbReference>
<dbReference type="Proteomes" id="UP000766629">
    <property type="component" value="Unassembled WGS sequence"/>
</dbReference>
<keyword evidence="2" id="KW-1185">Reference proteome</keyword>
<dbReference type="Pfam" id="PF11066">
    <property type="entry name" value="DUF2867"/>
    <property type="match status" value="1"/>
</dbReference>
<evidence type="ECO:0000313" key="2">
    <source>
        <dbReference type="Proteomes" id="UP000766629"/>
    </source>
</evidence>
<reference evidence="1 2" key="1">
    <citation type="submission" date="2021-06" db="EMBL/GenBank/DDBJ databases">
        <title>50 bacteria genomes isolated from Dapeng, Shenzhen, China.</title>
        <authorList>
            <person name="Zheng W."/>
            <person name="Yu S."/>
            <person name="Huang Y."/>
        </authorList>
    </citation>
    <scope>NUCLEOTIDE SEQUENCE [LARGE SCALE GENOMIC DNA]</scope>
    <source>
        <strain evidence="1 2">DP1N14-2</strain>
    </source>
</reference>
<proteinExistence type="predicted"/>
<evidence type="ECO:0000313" key="1">
    <source>
        <dbReference type="EMBL" id="MBY6138748.1"/>
    </source>
</evidence>
<dbReference type="EMBL" id="JAHVJA010000002">
    <property type="protein sequence ID" value="MBY6138748.1"/>
    <property type="molecule type" value="Genomic_DNA"/>
</dbReference>
<comment type="caution">
    <text evidence="1">The sequence shown here is derived from an EMBL/GenBank/DDBJ whole genome shotgun (WGS) entry which is preliminary data.</text>
</comment>
<protein>
    <submittedName>
        <fullName evidence="1">DUF2867 domain-containing protein</fullName>
    </submittedName>
</protein>
<gene>
    <name evidence="1" type="ORF">KUV26_04800</name>
</gene>